<name>A0ABT5JLL8_9SPHN</name>
<feature type="region of interest" description="Disordered" evidence="1">
    <location>
        <begin position="241"/>
        <end position="277"/>
    </location>
</feature>
<feature type="compositionally biased region" description="Basic and acidic residues" evidence="1">
    <location>
        <begin position="249"/>
        <end position="277"/>
    </location>
</feature>
<proteinExistence type="predicted"/>
<organism evidence="2 3">
    <name type="scientific">Erythrobacter fulvus</name>
    <dbReference type="NCBI Taxonomy" id="2987523"/>
    <lineage>
        <taxon>Bacteria</taxon>
        <taxon>Pseudomonadati</taxon>
        <taxon>Pseudomonadota</taxon>
        <taxon>Alphaproteobacteria</taxon>
        <taxon>Sphingomonadales</taxon>
        <taxon>Erythrobacteraceae</taxon>
        <taxon>Erythrobacter/Porphyrobacter group</taxon>
        <taxon>Erythrobacter</taxon>
    </lineage>
</organism>
<sequence length="277" mass="32229">MTRRSDPRTTRLPVPAGELPPFTPVPRQYARHDGWTLERQIAFIEALADTGSVEAAAKAVNMSQSGAYHLRRQPEAESFRNAWAAALDLGVRRIEDVVMDRALNGVEEPLYSYGKLIGTRRKYNDRLLMFILRNRAPDRFADGKPRAMNAIDTMEAKRLKQQWRKEWEAEQTRVTPAEVRASIDRKIEEIRRRVEADRVRQWARMSEETRAAWEAFVALRDRDLEAMRADDEMRAQIVDHPMAEVPTLRPEDMRRVQPPEPEPPKTRWTLKDESFDP</sequence>
<accession>A0ABT5JLL8</accession>
<dbReference type="EMBL" id="JAQQXQ010000001">
    <property type="protein sequence ID" value="MDC8753504.1"/>
    <property type="molecule type" value="Genomic_DNA"/>
</dbReference>
<protein>
    <submittedName>
        <fullName evidence="2">Uncharacterized protein</fullName>
    </submittedName>
</protein>
<evidence type="ECO:0000313" key="3">
    <source>
        <dbReference type="Proteomes" id="UP001216558"/>
    </source>
</evidence>
<gene>
    <name evidence="2" type="ORF">OIK40_02470</name>
</gene>
<evidence type="ECO:0000256" key="1">
    <source>
        <dbReference type="SAM" id="MobiDB-lite"/>
    </source>
</evidence>
<dbReference type="Proteomes" id="UP001216558">
    <property type="component" value="Unassembled WGS sequence"/>
</dbReference>
<keyword evidence="3" id="KW-1185">Reference proteome</keyword>
<reference evidence="2 3" key="1">
    <citation type="submission" date="2022-10" db="EMBL/GenBank/DDBJ databases">
        <title>Erythrobacter sp. sf7 Genome sequencing.</title>
        <authorList>
            <person name="Park S."/>
        </authorList>
    </citation>
    <scope>NUCLEOTIDE SEQUENCE [LARGE SCALE GENOMIC DNA]</scope>
    <source>
        <strain evidence="3">sf7</strain>
    </source>
</reference>
<comment type="caution">
    <text evidence="2">The sequence shown here is derived from an EMBL/GenBank/DDBJ whole genome shotgun (WGS) entry which is preliminary data.</text>
</comment>
<feature type="region of interest" description="Disordered" evidence="1">
    <location>
        <begin position="1"/>
        <end position="25"/>
    </location>
</feature>
<evidence type="ECO:0000313" key="2">
    <source>
        <dbReference type="EMBL" id="MDC8753504.1"/>
    </source>
</evidence>
<dbReference type="RefSeq" id="WP_273675895.1">
    <property type="nucleotide sequence ID" value="NZ_JAQQXQ010000001.1"/>
</dbReference>